<feature type="coiled-coil region" evidence="1">
    <location>
        <begin position="484"/>
        <end position="511"/>
    </location>
</feature>
<dbReference type="InterPro" id="IPR002826">
    <property type="entry name" value="MptE-like"/>
</dbReference>
<accession>A0A5Q2THB6</accession>
<protein>
    <submittedName>
        <fullName evidence="4">DUF115 domain-containing protein</fullName>
    </submittedName>
</protein>
<keyword evidence="5" id="KW-1185">Reference proteome</keyword>
<dbReference type="InterPro" id="IPR045376">
    <property type="entry name" value="Maf_N"/>
</dbReference>
<dbReference type="Pfam" id="PF01973">
    <property type="entry name" value="MptE-like"/>
    <property type="match status" value="1"/>
</dbReference>
<evidence type="ECO:0000256" key="1">
    <source>
        <dbReference type="SAM" id="Coils"/>
    </source>
</evidence>
<dbReference type="PANTHER" id="PTHR41786">
    <property type="entry name" value="MOTILITY ACCESSORY FACTOR MAF"/>
    <property type="match status" value="1"/>
</dbReference>
<dbReference type="Pfam" id="PF20157">
    <property type="entry name" value="Maf_flag10_N"/>
    <property type="match status" value="1"/>
</dbReference>
<evidence type="ECO:0000259" key="3">
    <source>
        <dbReference type="Pfam" id="PF20157"/>
    </source>
</evidence>
<feature type="domain" description="Glycosyltransferase Maf N-terminal" evidence="3">
    <location>
        <begin position="7"/>
        <end position="120"/>
    </location>
</feature>
<dbReference type="InterPro" id="IPR029063">
    <property type="entry name" value="SAM-dependent_MTases_sf"/>
</dbReference>
<feature type="domain" description="6-hydroxymethylpterin diphosphokinase MptE-like" evidence="2">
    <location>
        <begin position="200"/>
        <end position="376"/>
    </location>
</feature>
<dbReference type="Proteomes" id="UP000339690">
    <property type="component" value="Chromosome"/>
</dbReference>
<reference evidence="4 5" key="1">
    <citation type="submission" date="2019-11" db="EMBL/GenBank/DDBJ databases">
        <title>Gracilibacillus salitolerans sp. nov., a moderate halophile isolated from a saline soil in northwest China.</title>
        <authorList>
            <person name="Gan L."/>
        </authorList>
    </citation>
    <scope>NUCLEOTIDE SEQUENCE [LARGE SCALE GENOMIC DNA]</scope>
    <source>
        <strain evidence="4 5">SCU50</strain>
    </source>
</reference>
<dbReference type="SUPFAM" id="SSF53335">
    <property type="entry name" value="S-adenosyl-L-methionine-dependent methyltransferases"/>
    <property type="match status" value="1"/>
</dbReference>
<dbReference type="PANTHER" id="PTHR41786:SF1">
    <property type="entry name" value="6-HYDROXYMETHYLPTERIN DIPHOSPHOKINASE MPTE-LIKE DOMAIN-CONTAINING PROTEIN"/>
    <property type="match status" value="1"/>
</dbReference>
<evidence type="ECO:0000313" key="4">
    <source>
        <dbReference type="EMBL" id="QGH34055.1"/>
    </source>
</evidence>
<organism evidence="4 5">
    <name type="scientific">Gracilibacillus salitolerans</name>
    <dbReference type="NCBI Taxonomy" id="2663022"/>
    <lineage>
        <taxon>Bacteria</taxon>
        <taxon>Bacillati</taxon>
        <taxon>Bacillota</taxon>
        <taxon>Bacilli</taxon>
        <taxon>Bacillales</taxon>
        <taxon>Bacillaceae</taxon>
        <taxon>Gracilibacillus</taxon>
    </lineage>
</organism>
<dbReference type="RefSeq" id="WP_153790955.1">
    <property type="nucleotide sequence ID" value="NZ_CP045915.1"/>
</dbReference>
<sequence>MLINNRNLLRTKNRLLLEQLNQPSTIADEKIVIEPSKVGIPTLKLNVEGKWKYIHSKYDPNKEARRTFEQFELSNDTEHVIIFGVGLGYHIQLFIEAFPSITFTLYEPDLDILAYCLNNYSFEKNNRINTIVHDKTELYNELAKLTDLHGNSIKVLALPSYMQVFKAELDDLYEKMIDILKNKKNHLITNVSFQKQWTINAIKNFSKVLKTPNIFKDVNNLLFAGKPAIIVAAGPSLNEEFDNLRYIKENGLAYIFSVGSSINSLIDEGIYPDAACTYDPKEQNQIVFKKLKDKEIDNIPLIFGSTVGHETIEDYPGQLLHMITSQDTVATELLSGLKNHKIVLDAASIAVVTFQLLVTLGFGKIILVGQNLAFQNKSMYATGIDYHSNFNIDNEELIKVEDVEGNQIFTNQTFNYMRKQLERYTTKVTDQIVYNTTVGGANIKGTTYRRLIDIISADLTKSEVEPNWFRYNSNYDLDYSITKIQALKKKKKDLIKLLNDAKNKINQIESTLIVNADQIEARFQKFDKVFGKIKKNKFYLTFISPMIRVQLEKLAEISRQIKLAKDYQVKTNLVSEHFGNIIVEIESALTFISEELEKLEISIKEVIRTKNDD</sequence>
<feature type="coiled-coil region" evidence="1">
    <location>
        <begin position="582"/>
        <end position="609"/>
    </location>
</feature>
<evidence type="ECO:0000259" key="2">
    <source>
        <dbReference type="Pfam" id="PF01973"/>
    </source>
</evidence>
<proteinExistence type="predicted"/>
<dbReference type="EMBL" id="CP045915">
    <property type="protein sequence ID" value="QGH34055.1"/>
    <property type="molecule type" value="Genomic_DNA"/>
</dbReference>
<evidence type="ECO:0000313" key="5">
    <source>
        <dbReference type="Proteomes" id="UP000339690"/>
    </source>
</evidence>
<dbReference type="KEGG" id="grc:GI584_08480"/>
<gene>
    <name evidence="4" type="ORF">GI584_08480</name>
</gene>
<keyword evidence="1" id="KW-0175">Coiled coil</keyword>
<name>A0A5Q2THB6_9BACI</name>
<dbReference type="AlphaFoldDB" id="A0A5Q2THB6"/>